<proteinExistence type="predicted"/>
<accession>A0A1L8R639</accession>
<evidence type="ECO:0000313" key="1">
    <source>
        <dbReference type="EMBL" id="OJG15196.1"/>
    </source>
</evidence>
<dbReference type="EMBL" id="JXKG01000009">
    <property type="protein sequence ID" value="OJG15196.1"/>
    <property type="molecule type" value="Genomic_DNA"/>
</dbReference>
<reference evidence="1 2" key="1">
    <citation type="submission" date="2014-12" db="EMBL/GenBank/DDBJ databases">
        <title>Draft genome sequences of 29 type strains of Enterococci.</title>
        <authorList>
            <person name="Zhong Z."/>
            <person name="Sun Z."/>
            <person name="Liu W."/>
            <person name="Zhang W."/>
            <person name="Zhang H."/>
        </authorList>
    </citation>
    <scope>NUCLEOTIDE SEQUENCE [LARGE SCALE GENOMIC DNA]</scope>
    <source>
        <strain evidence="1 2">DSM 21207</strain>
    </source>
</reference>
<comment type="caution">
    <text evidence="1">The sequence shown here is derived from an EMBL/GenBank/DDBJ whole genome shotgun (WGS) entry which is preliminary data.</text>
</comment>
<evidence type="ECO:0000313" key="2">
    <source>
        <dbReference type="Proteomes" id="UP000182835"/>
    </source>
</evidence>
<protein>
    <submittedName>
        <fullName evidence="1">Uncharacterized protein</fullName>
    </submittedName>
</protein>
<dbReference type="Proteomes" id="UP000182835">
    <property type="component" value="Unassembled WGS sequence"/>
</dbReference>
<name>A0A1L8R639_9ENTE</name>
<sequence length="41" mass="4825">MNVNDFHSDIKGLYMNKKMHKRKKQALLRLFLNSLMSCVGN</sequence>
<organism evidence="1 2">
    <name type="scientific">Enterococcus canintestini</name>
    <dbReference type="NCBI Taxonomy" id="317010"/>
    <lineage>
        <taxon>Bacteria</taxon>
        <taxon>Bacillati</taxon>
        <taxon>Bacillota</taxon>
        <taxon>Bacilli</taxon>
        <taxon>Lactobacillales</taxon>
        <taxon>Enterococcaceae</taxon>
        <taxon>Enterococcus</taxon>
    </lineage>
</organism>
<gene>
    <name evidence="1" type="ORF">RU96_GL002455</name>
</gene>
<dbReference type="AlphaFoldDB" id="A0A1L8R639"/>